<dbReference type="InterPro" id="IPR005475">
    <property type="entry name" value="Transketolase-like_Pyr-bd"/>
</dbReference>
<evidence type="ECO:0000256" key="9">
    <source>
        <dbReference type="ARBA" id="ARBA00023229"/>
    </source>
</evidence>
<sequence>MNPTPLLDQIQSPLDLKNLSLNDLETVSTELRQFLIDSVLDSGGHFASGLGVVELTVALHHVFNTPHDKIVWDVGHQAYPHKILTGRKDKIHTIRQKGGLGPFPAINENIHDAFGVGHSSTSISAALGMAIGAKHHADPEQQLIAVIGDGALTAGQAFEALNHAGDLKANMLVILNDNNMSISPNVGALSTMLTRTLSKPTLQSIRESGAKILENLPFPHALDLAKRAETRVKSAVAEKSVIFEEFGFQYFGPIDGHDLPTLITTLKNLKQKAGPKFLHITTKKGKGYAKAEAEPVKFHAVSAAKKPASVKAEVEVEIKEQPASTSTTQKSNLTYTQVFSQWLCDMGQADPNLMAITPAMCEGSGLVEFSQQFPNRFFDTAIAEQHAVTLGAGMALGNLKPVVAIYSTFLQRAYDQLVHDIAIQNLDVTFAIDRAGIVGPDGATHAGTFDLAFLRTIPNMVIMAPSNEEECYQMLTTAYQYKGPAAVRYPRGKGIGKEISTTINKDAMPSIPFGKSQIIQEGKALLVINVGAMIESSEAVANHFNATLLDLRFVKPLDQATLTTLASSHKAIITIEDGAIMGGAGSAVSELLNEEGFYLPIKHFGIKDYYPEHGEREEILAEYGLTADNLIQETEQFLKKAIH</sequence>
<evidence type="ECO:0000256" key="1">
    <source>
        <dbReference type="ARBA" id="ARBA00004980"/>
    </source>
</evidence>
<keyword evidence="7 10" id="KW-0784">Thiamine biosynthesis</keyword>
<evidence type="ECO:0000256" key="10">
    <source>
        <dbReference type="HAMAP-Rule" id="MF_00315"/>
    </source>
</evidence>
<dbReference type="RefSeq" id="WP_242149507.1">
    <property type="nucleotide sequence ID" value="NZ_CP093379.1"/>
</dbReference>
<feature type="domain" description="Transketolase-like pyrimidine-binding" evidence="11">
    <location>
        <begin position="333"/>
        <end position="497"/>
    </location>
</feature>
<keyword evidence="13" id="KW-1185">Reference proteome</keyword>
<keyword evidence="6 10" id="KW-0460">Magnesium</keyword>
<comment type="pathway">
    <text evidence="1 10">Metabolic intermediate biosynthesis; 1-deoxy-D-xylulose 5-phosphate biosynthesis; 1-deoxy-D-xylulose 5-phosphate from D-glyceraldehyde 3-phosphate and pyruvate: step 1/1.</text>
</comment>
<feature type="binding site" evidence="10">
    <location>
        <begin position="150"/>
        <end position="151"/>
    </location>
    <ligand>
        <name>thiamine diphosphate</name>
        <dbReference type="ChEBI" id="CHEBI:58937"/>
    </ligand>
</feature>
<comment type="cofactor">
    <cofactor evidence="10">
        <name>thiamine diphosphate</name>
        <dbReference type="ChEBI" id="CHEBI:58937"/>
    </cofactor>
    <text evidence="10">Binds 1 thiamine pyrophosphate per subunit.</text>
</comment>
<dbReference type="NCBIfam" id="TIGR00204">
    <property type="entry name" value="dxs"/>
    <property type="match status" value="1"/>
</dbReference>
<evidence type="ECO:0000256" key="8">
    <source>
        <dbReference type="ARBA" id="ARBA00023052"/>
    </source>
</evidence>
<organism evidence="12 13">
    <name type="scientific">Ignatzschineria rhizosphaerae</name>
    <dbReference type="NCBI Taxonomy" id="2923279"/>
    <lineage>
        <taxon>Bacteria</taxon>
        <taxon>Pseudomonadati</taxon>
        <taxon>Pseudomonadota</taxon>
        <taxon>Gammaproteobacteria</taxon>
        <taxon>Cardiobacteriales</taxon>
        <taxon>Ignatzschineriaceae</taxon>
        <taxon>Ignatzschineria</taxon>
    </lineage>
</organism>
<feature type="binding site" evidence="10">
    <location>
        <begin position="117"/>
        <end position="119"/>
    </location>
    <ligand>
        <name>thiamine diphosphate</name>
        <dbReference type="ChEBI" id="CHEBI:58937"/>
    </ligand>
</feature>
<feature type="binding site" evidence="10">
    <location>
        <position position="178"/>
    </location>
    <ligand>
        <name>thiamine diphosphate</name>
        <dbReference type="ChEBI" id="CHEBI:58937"/>
    </ligand>
</feature>
<dbReference type="Gene3D" id="3.40.50.970">
    <property type="match status" value="2"/>
</dbReference>
<feature type="binding site" evidence="10">
    <location>
        <position position="149"/>
    </location>
    <ligand>
        <name>Mg(2+)</name>
        <dbReference type="ChEBI" id="CHEBI:18420"/>
    </ligand>
</feature>
<dbReference type="InterPro" id="IPR049557">
    <property type="entry name" value="Transketolase_CS"/>
</dbReference>
<evidence type="ECO:0000256" key="2">
    <source>
        <dbReference type="ARBA" id="ARBA00011081"/>
    </source>
</evidence>
<dbReference type="PANTHER" id="PTHR43322">
    <property type="entry name" value="1-D-DEOXYXYLULOSE 5-PHOSPHATE SYNTHASE-RELATED"/>
    <property type="match status" value="1"/>
</dbReference>
<dbReference type="EMBL" id="CP093379">
    <property type="protein sequence ID" value="UNM96274.1"/>
    <property type="molecule type" value="Genomic_DNA"/>
</dbReference>
<proteinExistence type="inferred from homology"/>
<comment type="cofactor">
    <cofactor evidence="10">
        <name>Mg(2+)</name>
        <dbReference type="ChEBI" id="CHEBI:18420"/>
    </cofactor>
    <text evidence="10">Binds 1 Mg(2+) ion per subunit.</text>
</comment>
<protein>
    <recommendedName>
        <fullName evidence="10">1-deoxy-D-xylulose-5-phosphate synthase</fullName>
        <ecNumber evidence="10">2.2.1.7</ecNumber>
    </recommendedName>
    <alternativeName>
        <fullName evidence="10">1-deoxyxylulose-5-phosphate synthase</fullName>
        <shortName evidence="10">DXP synthase</shortName>
        <shortName evidence="10">DXPS</shortName>
    </alternativeName>
</protein>
<feature type="binding site" evidence="10">
    <location>
        <position position="76"/>
    </location>
    <ligand>
        <name>thiamine diphosphate</name>
        <dbReference type="ChEBI" id="CHEBI:58937"/>
    </ligand>
</feature>
<keyword evidence="9 10" id="KW-0414">Isoprene biosynthesis</keyword>
<accession>A0ABY3X3K1</accession>
<dbReference type="InterPro" id="IPR005477">
    <property type="entry name" value="Dxylulose-5-P_synthase"/>
</dbReference>
<dbReference type="SUPFAM" id="SSF52518">
    <property type="entry name" value="Thiamin diphosphate-binding fold (THDP-binding)"/>
    <property type="match status" value="2"/>
</dbReference>
<evidence type="ECO:0000259" key="11">
    <source>
        <dbReference type="SMART" id="SM00861"/>
    </source>
</evidence>
<evidence type="ECO:0000256" key="7">
    <source>
        <dbReference type="ARBA" id="ARBA00022977"/>
    </source>
</evidence>
<dbReference type="EC" id="2.2.1.7" evidence="10"/>
<evidence type="ECO:0000313" key="12">
    <source>
        <dbReference type="EMBL" id="UNM96274.1"/>
    </source>
</evidence>
<feature type="binding site" evidence="10">
    <location>
        <position position="288"/>
    </location>
    <ligand>
        <name>thiamine diphosphate</name>
        <dbReference type="ChEBI" id="CHEBI:58937"/>
    </ligand>
</feature>
<dbReference type="SMART" id="SM00861">
    <property type="entry name" value="Transket_pyr"/>
    <property type="match status" value="1"/>
</dbReference>
<dbReference type="CDD" id="cd02007">
    <property type="entry name" value="TPP_DXS"/>
    <property type="match status" value="1"/>
</dbReference>
<dbReference type="GO" id="GO:0008661">
    <property type="term" value="F:1-deoxy-D-xylulose-5-phosphate synthase activity"/>
    <property type="evidence" value="ECO:0007669"/>
    <property type="project" value="UniProtKB-EC"/>
</dbReference>
<dbReference type="Proteomes" id="UP000829542">
    <property type="component" value="Chromosome"/>
</dbReference>
<dbReference type="Pfam" id="PF02780">
    <property type="entry name" value="Transketolase_C"/>
    <property type="match status" value="1"/>
</dbReference>
<dbReference type="Gene3D" id="3.40.50.920">
    <property type="match status" value="1"/>
</dbReference>
<dbReference type="InterPro" id="IPR009014">
    <property type="entry name" value="Transketo_C/PFOR_II"/>
</dbReference>
<dbReference type="Pfam" id="PF13292">
    <property type="entry name" value="DXP_synthase_N"/>
    <property type="match status" value="1"/>
</dbReference>
<dbReference type="Pfam" id="PF02779">
    <property type="entry name" value="Transket_pyr"/>
    <property type="match status" value="1"/>
</dbReference>
<dbReference type="PROSITE" id="PS00801">
    <property type="entry name" value="TRANSKETOLASE_1"/>
    <property type="match status" value="1"/>
</dbReference>
<comment type="subunit">
    <text evidence="3 10">Homodimer.</text>
</comment>
<dbReference type="InterPro" id="IPR033248">
    <property type="entry name" value="Transketolase_C"/>
</dbReference>
<dbReference type="NCBIfam" id="NF003933">
    <property type="entry name" value="PRK05444.2-2"/>
    <property type="match status" value="1"/>
</dbReference>
<keyword evidence="5 10" id="KW-0479">Metal-binding</keyword>
<evidence type="ECO:0000256" key="5">
    <source>
        <dbReference type="ARBA" id="ARBA00022723"/>
    </source>
</evidence>
<dbReference type="SUPFAM" id="SSF52922">
    <property type="entry name" value="TK C-terminal domain-like"/>
    <property type="match status" value="1"/>
</dbReference>
<evidence type="ECO:0000313" key="13">
    <source>
        <dbReference type="Proteomes" id="UP000829542"/>
    </source>
</evidence>
<dbReference type="InterPro" id="IPR029061">
    <property type="entry name" value="THDP-binding"/>
</dbReference>
<dbReference type="PANTHER" id="PTHR43322:SF5">
    <property type="entry name" value="1-DEOXY-D-XYLULOSE-5-PHOSPHATE SYNTHASE, CHLOROPLASTIC"/>
    <property type="match status" value="1"/>
</dbReference>
<evidence type="ECO:0000256" key="4">
    <source>
        <dbReference type="ARBA" id="ARBA00022679"/>
    </source>
</evidence>
<dbReference type="HAMAP" id="MF_00315">
    <property type="entry name" value="DXP_synth"/>
    <property type="match status" value="1"/>
</dbReference>
<evidence type="ECO:0000256" key="6">
    <source>
        <dbReference type="ARBA" id="ARBA00022842"/>
    </source>
</evidence>
<reference evidence="12 13" key="1">
    <citation type="submission" date="2022-03" db="EMBL/GenBank/DDBJ databases">
        <title>Ignatzschineria rhizosphaerae HR5S32.</title>
        <authorList>
            <person name="Sun J.Q."/>
            <person name="Feng J.Y."/>
        </authorList>
    </citation>
    <scope>NUCLEOTIDE SEQUENCE [LARGE SCALE GENOMIC DNA]</scope>
    <source>
        <strain evidence="12 13">HR5S32</strain>
    </source>
</reference>
<keyword evidence="8 10" id="KW-0786">Thiamine pyrophosphate</keyword>
<feature type="binding site" evidence="10">
    <location>
        <position position="384"/>
    </location>
    <ligand>
        <name>thiamine diphosphate</name>
        <dbReference type="ChEBI" id="CHEBI:58937"/>
    </ligand>
</feature>
<name>A0ABY3X3K1_9GAMM</name>
<feature type="binding site" evidence="10">
    <location>
        <position position="178"/>
    </location>
    <ligand>
        <name>Mg(2+)</name>
        <dbReference type="ChEBI" id="CHEBI:18420"/>
    </ligand>
</feature>
<dbReference type="CDD" id="cd07033">
    <property type="entry name" value="TPP_PYR_DXS_TK_like"/>
    <property type="match status" value="1"/>
</dbReference>
<comment type="function">
    <text evidence="10">Catalyzes the acyloin condensation reaction between C atoms 2 and 3 of pyruvate and glyceraldehyde 3-phosphate to yield 1-deoxy-D-xylulose-5-phosphate (DXP).</text>
</comment>
<evidence type="ECO:0000256" key="3">
    <source>
        <dbReference type="ARBA" id="ARBA00011738"/>
    </source>
</evidence>
<comment type="catalytic activity">
    <reaction evidence="10">
        <text>D-glyceraldehyde 3-phosphate + pyruvate + H(+) = 1-deoxy-D-xylulose 5-phosphate + CO2</text>
        <dbReference type="Rhea" id="RHEA:12605"/>
        <dbReference type="ChEBI" id="CHEBI:15361"/>
        <dbReference type="ChEBI" id="CHEBI:15378"/>
        <dbReference type="ChEBI" id="CHEBI:16526"/>
        <dbReference type="ChEBI" id="CHEBI:57792"/>
        <dbReference type="ChEBI" id="CHEBI:59776"/>
        <dbReference type="EC" id="2.2.1.7"/>
    </reaction>
</comment>
<gene>
    <name evidence="10 12" type="primary">dxs</name>
    <name evidence="12" type="ORF">MMG00_13945</name>
</gene>
<comment type="similarity">
    <text evidence="2 10">Belongs to the transketolase family. DXPS subfamily.</text>
</comment>
<keyword evidence="4 10" id="KW-0808">Transferase</keyword>